<dbReference type="OrthoDB" id="6365769at2759"/>
<feature type="transmembrane region" description="Helical" evidence="4">
    <location>
        <begin position="348"/>
        <end position="370"/>
    </location>
</feature>
<dbReference type="STRING" id="1965070.A0A443RAZ5"/>
<feature type="transmembrane region" description="Helical" evidence="4">
    <location>
        <begin position="12"/>
        <end position="35"/>
    </location>
</feature>
<keyword evidence="1 4" id="KW-0812">Transmembrane</keyword>
<dbReference type="PANTHER" id="PTHR23121">
    <property type="entry name" value="SODIUM-DEPENDENT GLUCOSE TRANSPORTER 1"/>
    <property type="match status" value="1"/>
</dbReference>
<dbReference type="SUPFAM" id="SSF103473">
    <property type="entry name" value="MFS general substrate transporter"/>
    <property type="match status" value="1"/>
</dbReference>
<dbReference type="InterPro" id="IPR011701">
    <property type="entry name" value="MFS"/>
</dbReference>
<feature type="transmembrane region" description="Helical" evidence="4">
    <location>
        <begin position="260"/>
        <end position="283"/>
    </location>
</feature>
<evidence type="ECO:0000313" key="5">
    <source>
        <dbReference type="EMBL" id="RWS12423.1"/>
    </source>
</evidence>
<keyword evidence="6" id="KW-1185">Reference proteome</keyword>
<proteinExistence type="predicted"/>
<dbReference type="GO" id="GO:0022857">
    <property type="term" value="F:transmembrane transporter activity"/>
    <property type="evidence" value="ECO:0007669"/>
    <property type="project" value="InterPro"/>
</dbReference>
<feature type="transmembrane region" description="Helical" evidence="4">
    <location>
        <begin position="290"/>
        <end position="308"/>
    </location>
</feature>
<evidence type="ECO:0000313" key="6">
    <source>
        <dbReference type="Proteomes" id="UP000285301"/>
    </source>
</evidence>
<dbReference type="AlphaFoldDB" id="A0A443RAZ5"/>
<gene>
    <name evidence="5" type="ORF">B4U79_17461</name>
</gene>
<accession>A0A443RAZ5</accession>
<reference evidence="5 6" key="1">
    <citation type="journal article" date="2018" name="Gigascience">
        <title>Genomes of trombidid mites reveal novel predicted allergens and laterally-transferred genes associated with secondary metabolism.</title>
        <authorList>
            <person name="Dong X."/>
            <person name="Chaisiri K."/>
            <person name="Xia D."/>
            <person name="Armstrong S.D."/>
            <person name="Fang Y."/>
            <person name="Donnelly M.J."/>
            <person name="Kadowaki T."/>
            <person name="McGarry J.W."/>
            <person name="Darby A.C."/>
            <person name="Makepeace B.L."/>
        </authorList>
    </citation>
    <scope>NUCLEOTIDE SEQUENCE [LARGE SCALE GENOMIC DNA]</scope>
    <source>
        <strain evidence="5">UoL-WK</strain>
    </source>
</reference>
<feature type="transmembrane region" description="Helical" evidence="4">
    <location>
        <begin position="314"/>
        <end position="336"/>
    </location>
</feature>
<feature type="transmembrane region" description="Helical" evidence="4">
    <location>
        <begin position="146"/>
        <end position="169"/>
    </location>
</feature>
<feature type="transmembrane region" description="Helical" evidence="4">
    <location>
        <begin position="79"/>
        <end position="98"/>
    </location>
</feature>
<feature type="transmembrane region" description="Helical" evidence="4">
    <location>
        <begin position="376"/>
        <end position="398"/>
    </location>
</feature>
<evidence type="ECO:0000256" key="2">
    <source>
        <dbReference type="ARBA" id="ARBA00022989"/>
    </source>
</evidence>
<protein>
    <submittedName>
        <fullName evidence="5">Sodium-dependent glucose transporter 1-like protein</fullName>
    </submittedName>
</protein>
<evidence type="ECO:0000256" key="3">
    <source>
        <dbReference type="ARBA" id="ARBA00023136"/>
    </source>
</evidence>
<feature type="transmembrane region" description="Helical" evidence="4">
    <location>
        <begin position="41"/>
        <end position="67"/>
    </location>
</feature>
<dbReference type="Pfam" id="PF07690">
    <property type="entry name" value="MFS_1"/>
    <property type="match status" value="1"/>
</dbReference>
<name>A0A443RAZ5_9ACAR</name>
<dbReference type="PANTHER" id="PTHR23121:SF9">
    <property type="entry name" value="SODIUM-DEPENDENT GLUCOSE TRANSPORTER 1"/>
    <property type="match status" value="1"/>
</dbReference>
<dbReference type="EMBL" id="NCKU01001326">
    <property type="protein sequence ID" value="RWS12423.1"/>
    <property type="molecule type" value="Genomic_DNA"/>
</dbReference>
<keyword evidence="3 4" id="KW-0472">Membrane</keyword>
<dbReference type="Proteomes" id="UP000285301">
    <property type="component" value="Unassembled WGS sequence"/>
</dbReference>
<feature type="transmembrane region" description="Helical" evidence="4">
    <location>
        <begin position="217"/>
        <end position="240"/>
    </location>
</feature>
<dbReference type="InterPro" id="IPR036259">
    <property type="entry name" value="MFS_trans_sf"/>
</dbReference>
<comment type="caution">
    <text evidence="5">The sequence shown here is derived from an EMBL/GenBank/DDBJ whole genome shotgun (WGS) entry which is preliminary data.</text>
</comment>
<organism evidence="5 6">
    <name type="scientific">Dinothrombium tinctorium</name>
    <dbReference type="NCBI Taxonomy" id="1965070"/>
    <lineage>
        <taxon>Eukaryota</taxon>
        <taxon>Metazoa</taxon>
        <taxon>Ecdysozoa</taxon>
        <taxon>Arthropoda</taxon>
        <taxon>Chelicerata</taxon>
        <taxon>Arachnida</taxon>
        <taxon>Acari</taxon>
        <taxon>Acariformes</taxon>
        <taxon>Trombidiformes</taxon>
        <taxon>Prostigmata</taxon>
        <taxon>Anystina</taxon>
        <taxon>Parasitengona</taxon>
        <taxon>Trombidioidea</taxon>
        <taxon>Trombidiidae</taxon>
        <taxon>Dinothrombium</taxon>
    </lineage>
</organism>
<keyword evidence="5" id="KW-0762">Sugar transport</keyword>
<evidence type="ECO:0000256" key="1">
    <source>
        <dbReference type="ARBA" id="ARBA00022692"/>
    </source>
</evidence>
<evidence type="ECO:0000256" key="4">
    <source>
        <dbReference type="SAM" id="Phobius"/>
    </source>
</evidence>
<keyword evidence="5" id="KW-0813">Transport</keyword>
<dbReference type="Gene3D" id="1.20.1250.20">
    <property type="entry name" value="MFS general substrate transporter like domains"/>
    <property type="match status" value="1"/>
</dbReference>
<keyword evidence="2 4" id="KW-1133">Transmembrane helix</keyword>
<sequence>MFVGTTIERMSFSISLRSASFSAGALIGGFIFNYLNRQIVYSIFLFLLGLSAFGLLSGACDTAVNVWMLEMWGHKSGPFMQALQFCWAVGFILAPLISHPFLTEEVPPGIDSHGASINLTPKLSRNESELTIANSTESFASQSQLYIPYGIAGSLVCFGSMIVLFLYIYEKKLIYEDKAAAKECDAEKNELKSEKENDTAAKKDCVSDANEPKSIWFTIWMVALSCLMVCFFCASEMTTFQYLPTFVVHLPLGLTKFNGSFILSALAGSFTVGRFSGILLAVVLKPEYILLLDWLIMLAGNLLLMLAVNSELLLWIGSMVLGFGFAAFFPAVFSFLKNRLDVTNIISAMILLSSLAGNACGFPILVGKYIEKIPLILIYGNFFCYFIIGLTFIGLVIVEMRYVKKKK</sequence>